<evidence type="ECO:0000256" key="4">
    <source>
        <dbReference type="ARBA" id="ARBA00022692"/>
    </source>
</evidence>
<proteinExistence type="predicted"/>
<dbReference type="EMBL" id="FOSF01000049">
    <property type="protein sequence ID" value="SFK28794.1"/>
    <property type="molecule type" value="Genomic_DNA"/>
</dbReference>
<keyword evidence="4 7" id="KW-0812">Transmembrane</keyword>
<evidence type="ECO:0000256" key="2">
    <source>
        <dbReference type="ARBA" id="ARBA00022475"/>
    </source>
</evidence>
<dbReference type="GO" id="GO:0005886">
    <property type="term" value="C:plasma membrane"/>
    <property type="evidence" value="ECO:0007669"/>
    <property type="project" value="UniProtKB-SubCell"/>
</dbReference>
<gene>
    <name evidence="8" type="ORF">SAMN04487865_10498</name>
</gene>
<dbReference type="PANTHER" id="PTHR30462">
    <property type="entry name" value="INTERMEMBRANE TRANSPORT PROTEIN PQIB-RELATED"/>
    <property type="match status" value="1"/>
</dbReference>
<keyword evidence="9" id="KW-1185">Reference proteome</keyword>
<evidence type="ECO:0000256" key="6">
    <source>
        <dbReference type="ARBA" id="ARBA00023136"/>
    </source>
</evidence>
<protein>
    <submittedName>
        <fullName evidence="8">Paraquat-inducible protein A</fullName>
    </submittedName>
</protein>
<feature type="transmembrane region" description="Helical" evidence="7">
    <location>
        <begin position="101"/>
        <end position="121"/>
    </location>
</feature>
<dbReference type="AlphaFoldDB" id="A0A662ZD12"/>
<evidence type="ECO:0000313" key="8">
    <source>
        <dbReference type="EMBL" id="SFK28794.1"/>
    </source>
</evidence>
<keyword evidence="2" id="KW-1003">Cell membrane</keyword>
<dbReference type="InterPro" id="IPR007498">
    <property type="entry name" value="PqiA-like"/>
</dbReference>
<feature type="transmembrane region" description="Helical" evidence="7">
    <location>
        <begin position="28"/>
        <end position="55"/>
    </location>
</feature>
<keyword evidence="5 7" id="KW-1133">Transmembrane helix</keyword>
<keyword evidence="6 7" id="KW-0472">Membrane</keyword>
<dbReference type="Proteomes" id="UP000243374">
    <property type="component" value="Unassembled WGS sequence"/>
</dbReference>
<evidence type="ECO:0000313" key="9">
    <source>
        <dbReference type="Proteomes" id="UP000243374"/>
    </source>
</evidence>
<dbReference type="Pfam" id="PF04403">
    <property type="entry name" value="PqiA"/>
    <property type="match status" value="1"/>
</dbReference>
<sequence length="141" mass="15924">MYTDLLGANSGSNIIDGVVALWNMNSHFVALVILIASIFIPILKILMLVFLVYNLKKTKEDRQGNRLVFIYRLVEYIGKWSMIDVFVVIIMSSVVRIGGLITINPGFAIVAFCAVVILTLISAEQFDSRMIWDRRGNCEQH</sequence>
<evidence type="ECO:0000256" key="3">
    <source>
        <dbReference type="ARBA" id="ARBA00022519"/>
    </source>
</evidence>
<keyword evidence="3" id="KW-0997">Cell inner membrane</keyword>
<dbReference type="PANTHER" id="PTHR30462:SF3">
    <property type="entry name" value="INTERMEMBRANE TRANSPORT PROTEIN PQIA"/>
    <property type="match status" value="1"/>
</dbReference>
<dbReference type="InterPro" id="IPR051800">
    <property type="entry name" value="PqiA-PqiB_transport"/>
</dbReference>
<reference evidence="8 9" key="1">
    <citation type="submission" date="2016-10" db="EMBL/GenBank/DDBJ databases">
        <authorList>
            <person name="Varghese N."/>
            <person name="Submissions S."/>
        </authorList>
    </citation>
    <scope>NUCLEOTIDE SEQUENCE [LARGE SCALE GENOMIC DNA]</scope>
    <source>
        <strain evidence="8 9">22B</strain>
    </source>
</reference>
<organism evidence="8 9">
    <name type="scientific">Succinivibrio dextrinosolvens</name>
    <dbReference type="NCBI Taxonomy" id="83771"/>
    <lineage>
        <taxon>Bacteria</taxon>
        <taxon>Pseudomonadati</taxon>
        <taxon>Pseudomonadota</taxon>
        <taxon>Gammaproteobacteria</taxon>
        <taxon>Aeromonadales</taxon>
        <taxon>Succinivibrionaceae</taxon>
        <taxon>Succinivibrio</taxon>
    </lineage>
</organism>
<feature type="transmembrane region" description="Helical" evidence="7">
    <location>
        <begin position="76"/>
        <end position="95"/>
    </location>
</feature>
<evidence type="ECO:0000256" key="7">
    <source>
        <dbReference type="SAM" id="Phobius"/>
    </source>
</evidence>
<evidence type="ECO:0000256" key="5">
    <source>
        <dbReference type="ARBA" id="ARBA00022989"/>
    </source>
</evidence>
<comment type="subcellular location">
    <subcellularLocation>
        <location evidence="1">Cell inner membrane</location>
    </subcellularLocation>
</comment>
<accession>A0A662ZD12</accession>
<evidence type="ECO:0000256" key="1">
    <source>
        <dbReference type="ARBA" id="ARBA00004533"/>
    </source>
</evidence>
<name>A0A662ZD12_9GAMM</name>